<feature type="domain" description="Fibronectin type-III" evidence="1">
    <location>
        <begin position="10"/>
        <end position="97"/>
    </location>
</feature>
<proteinExistence type="predicted"/>
<dbReference type="Proteomes" id="UP000095280">
    <property type="component" value="Unplaced"/>
</dbReference>
<protein>
    <submittedName>
        <fullName evidence="3">Fibronectin type-III domain-containing protein</fullName>
    </submittedName>
</protein>
<evidence type="ECO:0000259" key="1">
    <source>
        <dbReference type="PROSITE" id="PS50853"/>
    </source>
</evidence>
<evidence type="ECO:0000313" key="3">
    <source>
        <dbReference type="WBParaSite" id="maker-uti_cns_0003443-snap-gene-0.11-mRNA-1"/>
    </source>
</evidence>
<dbReference type="WBParaSite" id="maker-uti_cns_0003443-snap-gene-0.11-mRNA-1">
    <property type="protein sequence ID" value="maker-uti_cns_0003443-snap-gene-0.11-mRNA-1"/>
    <property type="gene ID" value="maker-uti_cns_0003443-snap-gene-0.11"/>
</dbReference>
<organism evidence="2 3">
    <name type="scientific">Macrostomum lignano</name>
    <dbReference type="NCBI Taxonomy" id="282301"/>
    <lineage>
        <taxon>Eukaryota</taxon>
        <taxon>Metazoa</taxon>
        <taxon>Spiralia</taxon>
        <taxon>Lophotrochozoa</taxon>
        <taxon>Platyhelminthes</taxon>
        <taxon>Rhabditophora</taxon>
        <taxon>Macrostomorpha</taxon>
        <taxon>Macrostomida</taxon>
        <taxon>Macrostomidae</taxon>
        <taxon>Macrostomum</taxon>
    </lineage>
</organism>
<dbReference type="Gene3D" id="2.60.40.10">
    <property type="entry name" value="Immunoglobulins"/>
    <property type="match status" value="1"/>
</dbReference>
<evidence type="ECO:0000313" key="2">
    <source>
        <dbReference type="Proteomes" id="UP000095280"/>
    </source>
</evidence>
<dbReference type="InterPro" id="IPR003961">
    <property type="entry name" value="FN3_dom"/>
</dbReference>
<accession>A0A1I8GX09</accession>
<name>A0A1I8GX09_9PLAT</name>
<dbReference type="InterPro" id="IPR036116">
    <property type="entry name" value="FN3_sf"/>
</dbReference>
<dbReference type="AlphaFoldDB" id="A0A1I8GX09"/>
<dbReference type="PROSITE" id="PS50853">
    <property type="entry name" value="FN3"/>
    <property type="match status" value="1"/>
</dbReference>
<keyword evidence="2" id="KW-1185">Reference proteome</keyword>
<sequence>PTTTIPTLPPVTDLKPDAARASVDSVYFSWTPVSAADASYCVNCSGKPGECNITASNYTCTGLSSGAEHSVSVIAQAPGHLDSPPSNATGKTLVAPVASVTVTGSNVNCLDVEWPASNTSYVTYQLTCGSNPPIDAGEQLKGRCCGLQSGENLTANVVVVLLSLALTTALPPEQWDR</sequence>
<dbReference type="InterPro" id="IPR013783">
    <property type="entry name" value="Ig-like_fold"/>
</dbReference>
<reference evidence="3" key="1">
    <citation type="submission" date="2016-11" db="UniProtKB">
        <authorList>
            <consortium name="WormBaseParasite"/>
        </authorList>
    </citation>
    <scope>IDENTIFICATION</scope>
</reference>
<dbReference type="SUPFAM" id="SSF49265">
    <property type="entry name" value="Fibronectin type III"/>
    <property type="match status" value="1"/>
</dbReference>